<proteinExistence type="predicted"/>
<protein>
    <submittedName>
        <fullName evidence="1">Uncharacterized protein</fullName>
    </submittedName>
</protein>
<evidence type="ECO:0000313" key="1">
    <source>
        <dbReference type="EMBL" id="KAI4861546.1"/>
    </source>
</evidence>
<organism evidence="1 2">
    <name type="scientific">Hypoxylon rubiginosum</name>
    <dbReference type="NCBI Taxonomy" id="110542"/>
    <lineage>
        <taxon>Eukaryota</taxon>
        <taxon>Fungi</taxon>
        <taxon>Dikarya</taxon>
        <taxon>Ascomycota</taxon>
        <taxon>Pezizomycotina</taxon>
        <taxon>Sordariomycetes</taxon>
        <taxon>Xylariomycetidae</taxon>
        <taxon>Xylariales</taxon>
        <taxon>Hypoxylaceae</taxon>
        <taxon>Hypoxylon</taxon>
    </lineage>
</organism>
<sequence length="778" mass="87505">MATGPQAFYCLWQKDQIREKLFELLSKEDICNVRTASSACCNLVTKRLFLRTHLTFAAHTFTRQSRIEALSRIGHHIEHLTFSFPHSDATFLPPLIHPESGREISFLYRPHTSMASVLERPKFANSGLGEILTQQYPPLFHAASNVPSFINAMKHLPNMRHLTIKTPGQDPRERYRRDIVDYALISLRISLERAPMKKLNKLSLSSVHPSAFIYLRHVIGFGCLPSATRRWRQIRKLHVSVESWNFYESSPGLDHLKMIDDYIRDFSTSLEKLTFTWLGRKGPCPLSLAADPLFAPPRSSMKLFNEVTSPMSPLPPAPLRKPIVFQKLRYMAVRNATMNAPQVAALVAAHQHSVREFDFENVVLINAGSWDEALAPLINRTPRGTRWTRHSMATISEVASIHSEEQTFDVADDLSEDSPAVSAVSQELLDLDLNGDEGQEDELEPQEEAINIDLPSDVEAARIASISFPNKLKKRRITKRRRTKKRRHEHHEHHKEDEEEHQERHHRRQPSKDSIDQPSDEHRHNRRHRHQKNKHSGEEQPEAHHYGHSRQPSNESLSHPHEPPQLSISTQTSRPRLFGEVNSVCSTSSRRLFGEVSQLSNSGSEPELTYSPIEESDSVADEYFRPSTPTTTTPMDISAPILSTAPSMPALLEPTVYDPTADLCSEITAVQRDIEAEEAQRLVAEDADVQTSALKRAKELVLSRLGREFSSFSSSSYGNGGGGGGGGAFGGKKSGGGFLSSARFREGLFGRSTPVVSSTVQSVQDHRSMDVPILFSRT</sequence>
<accession>A0ACB9YQ72</accession>
<reference evidence="1 2" key="1">
    <citation type="journal article" date="2022" name="New Phytol.">
        <title>Ecological generalism drives hyperdiversity of secondary metabolite gene clusters in xylarialean endophytes.</title>
        <authorList>
            <person name="Franco M.E.E."/>
            <person name="Wisecaver J.H."/>
            <person name="Arnold A.E."/>
            <person name="Ju Y.M."/>
            <person name="Slot J.C."/>
            <person name="Ahrendt S."/>
            <person name="Moore L.P."/>
            <person name="Eastman K.E."/>
            <person name="Scott K."/>
            <person name="Konkel Z."/>
            <person name="Mondo S.J."/>
            <person name="Kuo A."/>
            <person name="Hayes R.D."/>
            <person name="Haridas S."/>
            <person name="Andreopoulos B."/>
            <person name="Riley R."/>
            <person name="LaButti K."/>
            <person name="Pangilinan J."/>
            <person name="Lipzen A."/>
            <person name="Amirebrahimi M."/>
            <person name="Yan J."/>
            <person name="Adam C."/>
            <person name="Keymanesh K."/>
            <person name="Ng V."/>
            <person name="Louie K."/>
            <person name="Northen T."/>
            <person name="Drula E."/>
            <person name="Henrissat B."/>
            <person name="Hsieh H.M."/>
            <person name="Youens-Clark K."/>
            <person name="Lutzoni F."/>
            <person name="Miadlikowska J."/>
            <person name="Eastwood D.C."/>
            <person name="Hamelin R.C."/>
            <person name="Grigoriev I.V."/>
            <person name="U'Ren J.M."/>
        </authorList>
    </citation>
    <scope>NUCLEOTIDE SEQUENCE [LARGE SCALE GENOMIC DNA]</scope>
    <source>
        <strain evidence="1 2">CBS 119005</strain>
    </source>
</reference>
<name>A0ACB9YQ72_9PEZI</name>
<comment type="caution">
    <text evidence="1">The sequence shown here is derived from an EMBL/GenBank/DDBJ whole genome shotgun (WGS) entry which is preliminary data.</text>
</comment>
<gene>
    <name evidence="1" type="ORF">F4820DRAFT_59212</name>
</gene>
<evidence type="ECO:0000313" key="2">
    <source>
        <dbReference type="Proteomes" id="UP001497700"/>
    </source>
</evidence>
<dbReference type="Proteomes" id="UP001497700">
    <property type="component" value="Unassembled WGS sequence"/>
</dbReference>
<dbReference type="EMBL" id="MU393549">
    <property type="protein sequence ID" value="KAI4861546.1"/>
    <property type="molecule type" value="Genomic_DNA"/>
</dbReference>
<keyword evidence="2" id="KW-1185">Reference proteome</keyword>